<evidence type="ECO:0000313" key="1">
    <source>
        <dbReference type="EMBL" id="ELQ74412.1"/>
    </source>
</evidence>
<dbReference type="AlphaFoldDB" id="L7JUH6"/>
<gene>
    <name evidence="1" type="ORF">THOM_2645</name>
</gene>
<dbReference type="VEuPathDB" id="MicrosporidiaDB:THOM_2645"/>
<dbReference type="EMBL" id="JH994041">
    <property type="protein sequence ID" value="ELQ74412.1"/>
    <property type="molecule type" value="Genomic_DNA"/>
</dbReference>
<evidence type="ECO:0000313" key="2">
    <source>
        <dbReference type="Proteomes" id="UP000011185"/>
    </source>
</evidence>
<dbReference type="Proteomes" id="UP000011185">
    <property type="component" value="Unassembled WGS sequence"/>
</dbReference>
<protein>
    <submittedName>
        <fullName evidence="1">Uncharacterized protein</fullName>
    </submittedName>
</protein>
<feature type="non-terminal residue" evidence="1">
    <location>
        <position position="1"/>
    </location>
</feature>
<organism evidence="1 2">
    <name type="scientific">Trachipleistophora hominis</name>
    <name type="common">Microsporidian parasite</name>
    <dbReference type="NCBI Taxonomy" id="72359"/>
    <lineage>
        <taxon>Eukaryota</taxon>
        <taxon>Fungi</taxon>
        <taxon>Fungi incertae sedis</taxon>
        <taxon>Microsporidia</taxon>
        <taxon>Pleistophoridae</taxon>
        <taxon>Trachipleistophora</taxon>
    </lineage>
</organism>
<proteinExistence type="predicted"/>
<dbReference type="InParanoid" id="L7JUH6"/>
<name>L7JUH6_TRAHO</name>
<accession>L7JUH6</accession>
<keyword evidence="2" id="KW-1185">Reference proteome</keyword>
<sequence>VIQVALEHLNDWFISSPIVVQLAFHFRKVRVLNFAAHMATQSMQSS</sequence>
<reference evidence="1 2" key="1">
    <citation type="journal article" date="2012" name="PLoS Pathog.">
        <title>The genome of the obligate intracellular parasite Trachipleistophora hominis: new insights into microsporidian genome dynamics and reductive evolution.</title>
        <authorList>
            <person name="Heinz E."/>
            <person name="Williams T.A."/>
            <person name="Nakjang S."/>
            <person name="Noel C.J."/>
            <person name="Swan D.C."/>
            <person name="Goldberg A.V."/>
            <person name="Harris S.R."/>
            <person name="Weinmaier T."/>
            <person name="Markert S."/>
            <person name="Becher D."/>
            <person name="Bernhardt J."/>
            <person name="Dagan T."/>
            <person name="Hacker C."/>
            <person name="Lucocq J.M."/>
            <person name="Schweder T."/>
            <person name="Rattei T."/>
            <person name="Hall N."/>
            <person name="Hirt R.P."/>
            <person name="Embley T.M."/>
        </authorList>
    </citation>
    <scope>NUCLEOTIDE SEQUENCE [LARGE SCALE GENOMIC DNA]</scope>
</reference>
<dbReference type="HOGENOM" id="CLU_3193995_0_0_1"/>